<gene>
    <name evidence="1" type="ORF">Me_995_000121</name>
</gene>
<proteinExistence type="predicted"/>
<name>A0ACD4PHR2_9BACT</name>
<evidence type="ECO:0000313" key="1">
    <source>
        <dbReference type="EMBL" id="WBP84163.1"/>
    </source>
</evidence>
<keyword evidence="2" id="KW-1185">Reference proteome</keyword>
<dbReference type="EMBL" id="CP114370">
    <property type="protein sequence ID" value="WBP84163.1"/>
    <property type="molecule type" value="Genomic_DNA"/>
</dbReference>
<protein>
    <submittedName>
        <fullName evidence="1">Uncharacterized protein</fullName>
    </submittedName>
</protein>
<dbReference type="Proteomes" id="UP001213039">
    <property type="component" value="Chromosome"/>
</dbReference>
<accession>A0ACD4PHR2</accession>
<evidence type="ECO:0000313" key="2">
    <source>
        <dbReference type="Proteomes" id="UP001213039"/>
    </source>
</evidence>
<reference evidence="1" key="1">
    <citation type="submission" date="2022-12" db="EMBL/GenBank/DDBJ databases">
        <authorList>
            <consortium name="Asia Pacific Centre for Animal Health"/>
            <person name="Klose S.M."/>
            <person name="Legione A.R."/>
            <person name="Monotti I."/>
            <person name="Bushell R."/>
            <person name="Marenda M.S."/>
            <person name="Sugiyama T."/>
            <person name="Browning G.F."/>
            <person name="Vaz P.K."/>
        </authorList>
    </citation>
    <scope>NUCLEOTIDE SEQUENCE</scope>
    <source>
        <strain evidence="1">Felid995</strain>
    </source>
</reference>
<sequence>MKNTTMLEVASQVILSEPNRNFTFDEIFEIVENELKEIWMKRFLITDPNETYEKIREKRIGELYRLLTVDKKFFRNEDGTWSSRHKNFN</sequence>
<organism evidence="1 2">
    <name type="scientific">Mycoplasmopsis edwardii</name>
    <dbReference type="NCBI Taxonomy" id="53558"/>
    <lineage>
        <taxon>Bacteria</taxon>
        <taxon>Bacillati</taxon>
        <taxon>Mycoplasmatota</taxon>
        <taxon>Mycoplasmoidales</taxon>
        <taxon>Metamycoplasmataceae</taxon>
        <taxon>Mycoplasmopsis</taxon>
    </lineage>
</organism>